<dbReference type="Proteomes" id="UP000011715">
    <property type="component" value="Unassembled WGS sequence"/>
</dbReference>
<protein>
    <submittedName>
        <fullName evidence="1 2">Uncharacterized protein</fullName>
    </submittedName>
</protein>
<evidence type="ECO:0000313" key="1">
    <source>
        <dbReference type="EMBL" id="KLU91133.1"/>
    </source>
</evidence>
<dbReference type="EnsemblFungi" id="MAPG_09656T0">
    <property type="protein sequence ID" value="MAPG_09656T0"/>
    <property type="gene ID" value="MAPG_09656"/>
</dbReference>
<name>A0A0C4EAI3_MAGP6</name>
<reference evidence="2" key="4">
    <citation type="journal article" date="2015" name="G3 (Bethesda)">
        <title>Genome sequences of three phytopathogenic species of the Magnaporthaceae family of fungi.</title>
        <authorList>
            <person name="Okagaki L.H."/>
            <person name="Nunes C.C."/>
            <person name="Sailsbery J."/>
            <person name="Clay B."/>
            <person name="Brown D."/>
            <person name="John T."/>
            <person name="Oh Y."/>
            <person name="Young N."/>
            <person name="Fitzgerald M."/>
            <person name="Haas B.J."/>
            <person name="Zeng Q."/>
            <person name="Young S."/>
            <person name="Adiconis X."/>
            <person name="Fan L."/>
            <person name="Levin J.Z."/>
            <person name="Mitchell T.K."/>
            <person name="Okubara P.A."/>
            <person name="Farman M.L."/>
            <person name="Kohn L.M."/>
            <person name="Birren B."/>
            <person name="Ma L.-J."/>
            <person name="Dean R.A."/>
        </authorList>
    </citation>
    <scope>NUCLEOTIDE SEQUENCE</scope>
    <source>
        <strain evidence="2">ATCC 64411 / 73-15</strain>
    </source>
</reference>
<reference evidence="1" key="1">
    <citation type="submission" date="2010-05" db="EMBL/GenBank/DDBJ databases">
        <title>The Genome Sequence of Magnaporthe poae strain ATCC 64411.</title>
        <authorList>
            <consortium name="The Broad Institute Genome Sequencing Platform"/>
            <consortium name="Broad Institute Genome Sequencing Center for Infectious Disease"/>
            <person name="Ma L.-J."/>
            <person name="Dead R."/>
            <person name="Young S."/>
            <person name="Zeng Q."/>
            <person name="Koehrsen M."/>
            <person name="Alvarado L."/>
            <person name="Berlin A."/>
            <person name="Chapman S.B."/>
            <person name="Chen Z."/>
            <person name="Freedman E."/>
            <person name="Gellesch M."/>
            <person name="Goldberg J."/>
            <person name="Griggs A."/>
            <person name="Gujja S."/>
            <person name="Heilman E.R."/>
            <person name="Heiman D."/>
            <person name="Hepburn T."/>
            <person name="Howarth C."/>
            <person name="Jen D."/>
            <person name="Larson L."/>
            <person name="Mehta T."/>
            <person name="Neiman D."/>
            <person name="Pearson M."/>
            <person name="Roberts A."/>
            <person name="Saif S."/>
            <person name="Shea T."/>
            <person name="Shenoy N."/>
            <person name="Sisk P."/>
            <person name="Stolte C."/>
            <person name="Sykes S."/>
            <person name="Walk T."/>
            <person name="White J."/>
            <person name="Yandava C."/>
            <person name="Haas B."/>
            <person name="Nusbaum C."/>
            <person name="Birren B."/>
        </authorList>
    </citation>
    <scope>NUCLEOTIDE SEQUENCE</scope>
    <source>
        <strain evidence="1">ATCC 64411</strain>
    </source>
</reference>
<dbReference type="EMBL" id="GL876976">
    <property type="protein sequence ID" value="KLU91133.1"/>
    <property type="molecule type" value="Genomic_DNA"/>
</dbReference>
<gene>
    <name evidence="1" type="ORF">MAPG_09656</name>
</gene>
<reference evidence="3" key="2">
    <citation type="submission" date="2010-05" db="EMBL/GenBank/DDBJ databases">
        <title>The genome sequence of Magnaporthe poae strain ATCC 64411.</title>
        <authorList>
            <person name="Ma L.-J."/>
            <person name="Dead R."/>
            <person name="Young S."/>
            <person name="Zeng Q."/>
            <person name="Koehrsen M."/>
            <person name="Alvarado L."/>
            <person name="Berlin A."/>
            <person name="Chapman S.B."/>
            <person name="Chen Z."/>
            <person name="Freedman E."/>
            <person name="Gellesch M."/>
            <person name="Goldberg J."/>
            <person name="Griggs A."/>
            <person name="Gujja S."/>
            <person name="Heilman E.R."/>
            <person name="Heiman D."/>
            <person name="Hepburn T."/>
            <person name="Howarth C."/>
            <person name="Jen D."/>
            <person name="Larson L."/>
            <person name="Mehta T."/>
            <person name="Neiman D."/>
            <person name="Pearson M."/>
            <person name="Roberts A."/>
            <person name="Saif S."/>
            <person name="Shea T."/>
            <person name="Shenoy N."/>
            <person name="Sisk P."/>
            <person name="Stolte C."/>
            <person name="Sykes S."/>
            <person name="Walk T."/>
            <person name="White J."/>
            <person name="Yandava C."/>
            <person name="Haas B."/>
            <person name="Nusbaum C."/>
            <person name="Birren B."/>
        </authorList>
    </citation>
    <scope>NUCLEOTIDE SEQUENCE [LARGE SCALE GENOMIC DNA]</scope>
    <source>
        <strain evidence="3">ATCC 64411 / 73-15</strain>
    </source>
</reference>
<dbReference type="VEuPathDB" id="FungiDB:MAPG_09656"/>
<reference evidence="2" key="5">
    <citation type="submission" date="2015-06" db="UniProtKB">
        <authorList>
            <consortium name="EnsemblFungi"/>
        </authorList>
    </citation>
    <scope>IDENTIFICATION</scope>
    <source>
        <strain evidence="2">ATCC 64411</strain>
    </source>
</reference>
<dbReference type="EMBL" id="ADBL01002470">
    <property type="status" value="NOT_ANNOTATED_CDS"/>
    <property type="molecule type" value="Genomic_DNA"/>
</dbReference>
<organism evidence="2 3">
    <name type="scientific">Magnaporthiopsis poae (strain ATCC 64411 / 73-15)</name>
    <name type="common">Kentucky bluegrass fungus</name>
    <name type="synonym">Magnaporthe poae</name>
    <dbReference type="NCBI Taxonomy" id="644358"/>
    <lineage>
        <taxon>Eukaryota</taxon>
        <taxon>Fungi</taxon>
        <taxon>Dikarya</taxon>
        <taxon>Ascomycota</taxon>
        <taxon>Pezizomycotina</taxon>
        <taxon>Sordariomycetes</taxon>
        <taxon>Sordariomycetidae</taxon>
        <taxon>Magnaporthales</taxon>
        <taxon>Magnaporthaceae</taxon>
        <taxon>Magnaporthiopsis</taxon>
    </lineage>
</organism>
<sequence>MVPSTGPNDCFFFSLLASHLRLDRVNDAMGVVEARPFDRTIPCSTCSAAPVVSLLFYCYYYFHDTPYWGTRQVRSPTDRKIDPNRAPSATVGTRRVRGGEHLQRICCSRQAPPARTAAQNVLDVDFVLPSSPHAFVTHLSLHP</sequence>
<evidence type="ECO:0000313" key="3">
    <source>
        <dbReference type="Proteomes" id="UP000011715"/>
    </source>
</evidence>
<proteinExistence type="predicted"/>
<accession>A0A0C4EAI3</accession>
<keyword evidence="3" id="KW-1185">Reference proteome</keyword>
<dbReference type="AlphaFoldDB" id="A0A0C4EAI3"/>
<reference evidence="1" key="3">
    <citation type="submission" date="2011-03" db="EMBL/GenBank/DDBJ databases">
        <title>Annotation of Magnaporthe poae ATCC 64411.</title>
        <authorList>
            <person name="Ma L.-J."/>
            <person name="Dead R."/>
            <person name="Young S.K."/>
            <person name="Zeng Q."/>
            <person name="Gargeya S."/>
            <person name="Fitzgerald M."/>
            <person name="Haas B."/>
            <person name="Abouelleil A."/>
            <person name="Alvarado L."/>
            <person name="Arachchi H.M."/>
            <person name="Berlin A."/>
            <person name="Brown A."/>
            <person name="Chapman S.B."/>
            <person name="Chen Z."/>
            <person name="Dunbar C."/>
            <person name="Freedman E."/>
            <person name="Gearin G."/>
            <person name="Gellesch M."/>
            <person name="Goldberg J."/>
            <person name="Griggs A."/>
            <person name="Gujja S."/>
            <person name="Heiman D."/>
            <person name="Howarth C."/>
            <person name="Larson L."/>
            <person name="Lui A."/>
            <person name="MacDonald P.J.P."/>
            <person name="Mehta T."/>
            <person name="Montmayeur A."/>
            <person name="Murphy C."/>
            <person name="Neiman D."/>
            <person name="Pearson M."/>
            <person name="Priest M."/>
            <person name="Roberts A."/>
            <person name="Saif S."/>
            <person name="Shea T."/>
            <person name="Shenoy N."/>
            <person name="Sisk P."/>
            <person name="Stolte C."/>
            <person name="Sykes S."/>
            <person name="Yandava C."/>
            <person name="Wortman J."/>
            <person name="Nusbaum C."/>
            <person name="Birren B."/>
        </authorList>
    </citation>
    <scope>NUCLEOTIDE SEQUENCE</scope>
    <source>
        <strain evidence="1">ATCC 64411</strain>
    </source>
</reference>
<evidence type="ECO:0000313" key="2">
    <source>
        <dbReference type="EnsemblFungi" id="MAPG_09656T0"/>
    </source>
</evidence>